<evidence type="ECO:0000313" key="14">
    <source>
        <dbReference type="Proteomes" id="UP000325933"/>
    </source>
</evidence>
<comment type="subcellular location">
    <subcellularLocation>
        <location evidence="1">Cell membrane</location>
        <topology evidence="1">Multi-pass membrane protein</topology>
    </subcellularLocation>
</comment>
<dbReference type="EMBL" id="VYQA01000001">
    <property type="protein sequence ID" value="KAA9033507.1"/>
    <property type="molecule type" value="Genomic_DNA"/>
</dbReference>
<keyword evidence="15" id="KW-1185">Reference proteome</keyword>
<dbReference type="PANTHER" id="PTHR46494:SF3">
    <property type="entry name" value="ZINC TRANSPORT PROTEIN ZNTB"/>
    <property type="match status" value="1"/>
</dbReference>
<evidence type="ECO:0000256" key="11">
    <source>
        <dbReference type="SAM" id="Phobius"/>
    </source>
</evidence>
<evidence type="ECO:0000256" key="4">
    <source>
        <dbReference type="ARBA" id="ARBA00022475"/>
    </source>
</evidence>
<gene>
    <name evidence="13" type="ORF">F4U95_00020</name>
    <name evidence="12" type="ORF">F4U96_00020</name>
</gene>
<evidence type="ECO:0000256" key="10">
    <source>
        <dbReference type="ARBA" id="ARBA00023136"/>
    </source>
</evidence>
<evidence type="ECO:0000256" key="1">
    <source>
        <dbReference type="ARBA" id="ARBA00004651"/>
    </source>
</evidence>
<evidence type="ECO:0000256" key="7">
    <source>
        <dbReference type="ARBA" id="ARBA00022833"/>
    </source>
</evidence>
<dbReference type="GO" id="GO:0005886">
    <property type="term" value="C:plasma membrane"/>
    <property type="evidence" value="ECO:0007669"/>
    <property type="project" value="UniProtKB-SubCell"/>
</dbReference>
<accession>A0A5J5I813</accession>
<evidence type="ECO:0000256" key="6">
    <source>
        <dbReference type="ARBA" id="ARBA00022692"/>
    </source>
</evidence>
<proteinExistence type="inferred from homology"/>
<dbReference type="EMBL" id="VYQB01000001">
    <property type="protein sequence ID" value="KAA9021504.1"/>
    <property type="molecule type" value="Genomic_DNA"/>
</dbReference>
<dbReference type="PANTHER" id="PTHR46494">
    <property type="entry name" value="CORA FAMILY METAL ION TRANSPORTER (EUROFUNG)"/>
    <property type="match status" value="1"/>
</dbReference>
<keyword evidence="6 11" id="KW-0812">Transmembrane</keyword>
<dbReference type="RefSeq" id="WP_150424404.1">
    <property type="nucleotide sequence ID" value="NZ_VYQB01000001.1"/>
</dbReference>
<organism evidence="13 14">
    <name type="scientific">Sphingobium limneticum</name>
    <dbReference type="NCBI Taxonomy" id="1007511"/>
    <lineage>
        <taxon>Bacteria</taxon>
        <taxon>Pseudomonadati</taxon>
        <taxon>Pseudomonadota</taxon>
        <taxon>Alphaproteobacteria</taxon>
        <taxon>Sphingomonadales</taxon>
        <taxon>Sphingomonadaceae</taxon>
        <taxon>Sphingobium</taxon>
    </lineage>
</organism>
<dbReference type="SUPFAM" id="SSF143865">
    <property type="entry name" value="CorA soluble domain-like"/>
    <property type="match status" value="1"/>
</dbReference>
<keyword evidence="4" id="KW-1003">Cell membrane</keyword>
<reference evidence="14 15" key="1">
    <citation type="submission" date="2019-09" db="EMBL/GenBank/DDBJ databases">
        <authorList>
            <person name="Feng G."/>
        </authorList>
    </citation>
    <scope>NUCLEOTIDE SEQUENCE [LARGE SCALE GENOMIC DNA]</scope>
    <source>
        <strain evidence="13 14">KACC 19283</strain>
        <strain evidence="12 15">KACC 19284</strain>
    </source>
</reference>
<evidence type="ECO:0000313" key="15">
    <source>
        <dbReference type="Proteomes" id="UP000326364"/>
    </source>
</evidence>
<dbReference type="GO" id="GO:0015087">
    <property type="term" value="F:cobalt ion transmembrane transporter activity"/>
    <property type="evidence" value="ECO:0007669"/>
    <property type="project" value="TreeGrafter"/>
</dbReference>
<keyword evidence="10 11" id="KW-0472">Membrane</keyword>
<feature type="transmembrane region" description="Helical" evidence="11">
    <location>
        <begin position="260"/>
        <end position="282"/>
    </location>
</feature>
<keyword evidence="9" id="KW-0406">Ion transport</keyword>
<keyword evidence="3" id="KW-0813">Transport</keyword>
<comment type="similarity">
    <text evidence="2">Belongs to the CorA metal ion transporter (MIT) (TC 1.A.35) family.</text>
</comment>
<evidence type="ECO:0000256" key="9">
    <source>
        <dbReference type="ARBA" id="ARBA00023065"/>
    </source>
</evidence>
<dbReference type="Gene3D" id="1.20.58.340">
    <property type="entry name" value="Magnesium transport protein CorA, transmembrane region"/>
    <property type="match status" value="2"/>
</dbReference>
<evidence type="ECO:0000256" key="2">
    <source>
        <dbReference type="ARBA" id="ARBA00009765"/>
    </source>
</evidence>
<dbReference type="Pfam" id="PF01544">
    <property type="entry name" value="CorA"/>
    <property type="match status" value="1"/>
</dbReference>
<keyword evidence="5" id="KW-0997">Cell inner membrane</keyword>
<comment type="caution">
    <text evidence="13">The sequence shown here is derived from an EMBL/GenBank/DDBJ whole genome shotgun (WGS) entry which is preliminary data.</text>
</comment>
<dbReference type="GO" id="GO:0050897">
    <property type="term" value="F:cobalt ion binding"/>
    <property type="evidence" value="ECO:0007669"/>
    <property type="project" value="TreeGrafter"/>
</dbReference>
<dbReference type="CDD" id="cd12834">
    <property type="entry name" value="ZntB_u1"/>
    <property type="match status" value="1"/>
</dbReference>
<sequence length="322" mass="35107">MGPGLIWGLDFAGDGSTSPVARCDSETGGRFRWLHLNLADHGTRQWIATADQLSPQIRDLLLAPDTHQRALVDGDSVGCVLHDFERDFDVADTDRIGALRIALTPALMLTTRLHPLRSADIARSRLERGGGATVNGPGQALDLLVGAMTANIAEIARTLSHDVQSAEDAFLDGHHPPEPRDLIRIRRRLAQIHRLLTGMRGVFQRLEEDEELPEILLPTVEKLAQRLQAVDADILGVQGQLRLLRDEVDIQAAQRTNQNLYILSIVTALMLPATLVTGLFGMNTGGMPLAEGPHGTLLATLIAGGAAGVTYWLLRQMGFMRR</sequence>
<keyword evidence="7" id="KW-0862">Zinc</keyword>
<dbReference type="Gene3D" id="3.30.460.20">
    <property type="entry name" value="CorA soluble domain-like"/>
    <property type="match status" value="1"/>
</dbReference>
<name>A0A5J5I813_9SPHN</name>
<evidence type="ECO:0000256" key="3">
    <source>
        <dbReference type="ARBA" id="ARBA00022448"/>
    </source>
</evidence>
<evidence type="ECO:0000313" key="12">
    <source>
        <dbReference type="EMBL" id="KAA9021504.1"/>
    </source>
</evidence>
<dbReference type="InterPro" id="IPR045863">
    <property type="entry name" value="CorA_TM1_TM2"/>
</dbReference>
<dbReference type="Proteomes" id="UP000325933">
    <property type="component" value="Unassembled WGS sequence"/>
</dbReference>
<evidence type="ECO:0000256" key="8">
    <source>
        <dbReference type="ARBA" id="ARBA00022989"/>
    </source>
</evidence>
<dbReference type="GO" id="GO:0000287">
    <property type="term" value="F:magnesium ion binding"/>
    <property type="evidence" value="ECO:0007669"/>
    <property type="project" value="TreeGrafter"/>
</dbReference>
<dbReference type="Proteomes" id="UP000326364">
    <property type="component" value="Unassembled WGS sequence"/>
</dbReference>
<evidence type="ECO:0000313" key="13">
    <source>
        <dbReference type="EMBL" id="KAA9033507.1"/>
    </source>
</evidence>
<dbReference type="InterPro" id="IPR002523">
    <property type="entry name" value="MgTranspt_CorA/ZnTranspt_ZntB"/>
</dbReference>
<dbReference type="SUPFAM" id="SSF144083">
    <property type="entry name" value="Magnesium transport protein CorA, transmembrane region"/>
    <property type="match status" value="1"/>
</dbReference>
<feature type="transmembrane region" description="Helical" evidence="11">
    <location>
        <begin position="294"/>
        <end position="314"/>
    </location>
</feature>
<dbReference type="AlphaFoldDB" id="A0A5J5I813"/>
<dbReference type="GO" id="GO:0015095">
    <property type="term" value="F:magnesium ion transmembrane transporter activity"/>
    <property type="evidence" value="ECO:0007669"/>
    <property type="project" value="TreeGrafter"/>
</dbReference>
<keyword evidence="8 11" id="KW-1133">Transmembrane helix</keyword>
<dbReference type="InterPro" id="IPR045861">
    <property type="entry name" value="CorA_cytoplasmic_dom"/>
</dbReference>
<protein>
    <submittedName>
        <fullName evidence="13">Transporter</fullName>
    </submittedName>
</protein>
<evidence type="ECO:0000256" key="5">
    <source>
        <dbReference type="ARBA" id="ARBA00022519"/>
    </source>
</evidence>